<sequence>AWIGTSESTCISTQDARCHKCTCCKKDTAWHTLVECATWDDLHTTSCANFRYRREGGYGETEITNLLPTLSRRTGYRSSRSGTVARIESTPVSKRGTRQIHFSLTVHLEVVSIVTNQHV</sequence>
<reference evidence="1" key="1">
    <citation type="submission" date="2020-08" db="EMBL/GenBank/DDBJ databases">
        <title>Spodoptera exigua strain:BAW_Kor-Di-RS1 Genome sequencing and assembly.</title>
        <authorList>
            <person name="Kim J."/>
            <person name="Nam H.Y."/>
            <person name="Kwon M."/>
            <person name="Choi J.H."/>
            <person name="Cho S.R."/>
            <person name="Kim G.-H."/>
        </authorList>
    </citation>
    <scope>NUCLEOTIDE SEQUENCE</scope>
    <source>
        <strain evidence="1">BAW_Kor-Di-RS1</strain>
        <tissue evidence="1">Whole-body</tissue>
    </source>
</reference>
<proteinExistence type="predicted"/>
<dbReference type="EMBL" id="JACKWZ010000021">
    <property type="protein sequence ID" value="KAF9421854.1"/>
    <property type="molecule type" value="Genomic_DNA"/>
</dbReference>
<gene>
    <name evidence="1" type="ORF">HW555_002294</name>
</gene>
<evidence type="ECO:0000313" key="1">
    <source>
        <dbReference type="EMBL" id="KAF9421854.1"/>
    </source>
</evidence>
<dbReference type="AlphaFoldDB" id="A0A835GSE2"/>
<keyword evidence="2" id="KW-1185">Reference proteome</keyword>
<protein>
    <submittedName>
        <fullName evidence="1">Uncharacterized protein</fullName>
    </submittedName>
</protein>
<name>A0A835GSE2_SPOEX</name>
<dbReference type="Proteomes" id="UP000648187">
    <property type="component" value="Unassembled WGS sequence"/>
</dbReference>
<feature type="non-terminal residue" evidence="1">
    <location>
        <position position="119"/>
    </location>
</feature>
<organism evidence="1 2">
    <name type="scientific">Spodoptera exigua</name>
    <name type="common">Beet armyworm</name>
    <name type="synonym">Noctua fulgens</name>
    <dbReference type="NCBI Taxonomy" id="7107"/>
    <lineage>
        <taxon>Eukaryota</taxon>
        <taxon>Metazoa</taxon>
        <taxon>Ecdysozoa</taxon>
        <taxon>Arthropoda</taxon>
        <taxon>Hexapoda</taxon>
        <taxon>Insecta</taxon>
        <taxon>Pterygota</taxon>
        <taxon>Neoptera</taxon>
        <taxon>Endopterygota</taxon>
        <taxon>Lepidoptera</taxon>
        <taxon>Glossata</taxon>
        <taxon>Ditrysia</taxon>
        <taxon>Noctuoidea</taxon>
        <taxon>Noctuidae</taxon>
        <taxon>Amphipyrinae</taxon>
        <taxon>Spodoptera</taxon>
    </lineage>
</organism>
<comment type="caution">
    <text evidence="1">The sequence shown here is derived from an EMBL/GenBank/DDBJ whole genome shotgun (WGS) entry which is preliminary data.</text>
</comment>
<accession>A0A835GSE2</accession>
<evidence type="ECO:0000313" key="2">
    <source>
        <dbReference type="Proteomes" id="UP000648187"/>
    </source>
</evidence>